<keyword evidence="2" id="KW-0175">Coiled coil</keyword>
<dbReference type="RefSeq" id="WP_162377468.1">
    <property type="nucleotide sequence ID" value="NZ_JBHTKN010000007.1"/>
</dbReference>
<accession>A0ABW3M0C1</accession>
<comment type="similarity">
    <text evidence="1">Belongs to the SlyX family.</text>
</comment>
<organism evidence="3 4">
    <name type="scientific">Pseudoxanthomonas kaohsiungensis</name>
    <dbReference type="NCBI Taxonomy" id="283923"/>
    <lineage>
        <taxon>Bacteria</taxon>
        <taxon>Pseudomonadati</taxon>
        <taxon>Pseudomonadota</taxon>
        <taxon>Gammaproteobacteria</taxon>
        <taxon>Lysobacterales</taxon>
        <taxon>Lysobacteraceae</taxon>
        <taxon>Pseudoxanthomonas</taxon>
    </lineage>
</organism>
<dbReference type="Gene3D" id="1.20.5.300">
    <property type="match status" value="1"/>
</dbReference>
<keyword evidence="4" id="KW-1185">Reference proteome</keyword>
<proteinExistence type="inferred from homology"/>
<dbReference type="HAMAP" id="MF_00715">
    <property type="entry name" value="SlyX"/>
    <property type="match status" value="1"/>
</dbReference>
<protein>
    <recommendedName>
        <fullName evidence="1">Protein SlyX homolog</fullName>
    </recommendedName>
</protein>
<dbReference type="PANTHER" id="PTHR36508">
    <property type="entry name" value="PROTEIN SLYX"/>
    <property type="match status" value="1"/>
</dbReference>
<evidence type="ECO:0000256" key="1">
    <source>
        <dbReference type="HAMAP-Rule" id="MF_00715"/>
    </source>
</evidence>
<dbReference type="PANTHER" id="PTHR36508:SF1">
    <property type="entry name" value="PROTEIN SLYX"/>
    <property type="match status" value="1"/>
</dbReference>
<gene>
    <name evidence="1" type="primary">slyX</name>
    <name evidence="3" type="ORF">ACFQ2N_11945</name>
</gene>
<dbReference type="EMBL" id="JBHTKN010000007">
    <property type="protein sequence ID" value="MFD1043054.1"/>
    <property type="molecule type" value="Genomic_DNA"/>
</dbReference>
<dbReference type="NCBIfam" id="NF002024">
    <property type="entry name" value="PRK00846.1"/>
    <property type="match status" value="1"/>
</dbReference>
<dbReference type="Pfam" id="PF04102">
    <property type="entry name" value="SlyX"/>
    <property type="match status" value="1"/>
</dbReference>
<sequence>MSPAQEQIPGLGPASGLEQRLVELETRLAFQEHALAELGDALAEARLERARSDELLQAVLADLRGLRGALYADAGSEPPPPHY</sequence>
<dbReference type="InterPro" id="IPR007236">
    <property type="entry name" value="SlyX"/>
</dbReference>
<dbReference type="Proteomes" id="UP001597033">
    <property type="component" value="Unassembled WGS sequence"/>
</dbReference>
<comment type="caution">
    <text evidence="3">The sequence shown here is derived from an EMBL/GenBank/DDBJ whole genome shotgun (WGS) entry which is preliminary data.</text>
</comment>
<evidence type="ECO:0000313" key="3">
    <source>
        <dbReference type="EMBL" id="MFD1043054.1"/>
    </source>
</evidence>
<name>A0ABW3M0C1_9GAMM</name>
<feature type="coiled-coil region" evidence="2">
    <location>
        <begin position="14"/>
        <end position="48"/>
    </location>
</feature>
<evidence type="ECO:0000256" key="2">
    <source>
        <dbReference type="SAM" id="Coils"/>
    </source>
</evidence>
<reference evidence="4" key="1">
    <citation type="journal article" date="2019" name="Int. J. Syst. Evol. Microbiol.">
        <title>The Global Catalogue of Microorganisms (GCM) 10K type strain sequencing project: providing services to taxonomists for standard genome sequencing and annotation.</title>
        <authorList>
            <consortium name="The Broad Institute Genomics Platform"/>
            <consortium name="The Broad Institute Genome Sequencing Center for Infectious Disease"/>
            <person name="Wu L."/>
            <person name="Ma J."/>
        </authorList>
    </citation>
    <scope>NUCLEOTIDE SEQUENCE [LARGE SCALE GENOMIC DNA]</scope>
    <source>
        <strain evidence="4">CCUG 55854</strain>
    </source>
</reference>
<evidence type="ECO:0000313" key="4">
    <source>
        <dbReference type="Proteomes" id="UP001597033"/>
    </source>
</evidence>